<dbReference type="EMBL" id="CP050855">
    <property type="protein sequence ID" value="QLH63691.1"/>
    <property type="molecule type" value="Genomic_DNA"/>
</dbReference>
<dbReference type="PANTHER" id="PTHR43280">
    <property type="entry name" value="ARAC-FAMILY TRANSCRIPTIONAL REGULATOR"/>
    <property type="match status" value="1"/>
</dbReference>
<dbReference type="Proteomes" id="UP000042738">
    <property type="component" value="Chromosome"/>
</dbReference>
<dbReference type="PROSITE" id="PS01124">
    <property type="entry name" value="HTH_ARAC_FAMILY_2"/>
    <property type="match status" value="1"/>
</dbReference>
<evidence type="ECO:0000256" key="3">
    <source>
        <dbReference type="ARBA" id="ARBA00023163"/>
    </source>
</evidence>
<organism evidence="4 5">
    <name type="scientific">Serratia symbiotica</name>
    <dbReference type="NCBI Taxonomy" id="138074"/>
    <lineage>
        <taxon>Bacteria</taxon>
        <taxon>Pseudomonadati</taxon>
        <taxon>Pseudomonadota</taxon>
        <taxon>Gammaproteobacteria</taxon>
        <taxon>Enterobacterales</taxon>
        <taxon>Yersiniaceae</taxon>
        <taxon>Serratia</taxon>
    </lineage>
</organism>
<dbReference type="RefSeq" id="WP_040267073.1">
    <property type="nucleotide sequence ID" value="NZ_CAXKXZ010000042.1"/>
</dbReference>
<sequence length="253" mass="28825">MFVDPIQCLSLHHDLVLAINTSEKHVLSSCSTISGKEIVTNRSSIIICPDMNSIVADKKYWTIQCMPLSRFTEILATIDAAMGQSLLYDLDKKVTTRHVWQDVVNLPDEIIQKSSLHYILVDLILHSYPVFSDWCNILRKCEPYGIMRFLLSSTQIGDKEKLSINHLSQRYGLSAPYFRQLYRENFKGTAKKKLMDIRLASAILKLIESECSVLDVSIDSGYYSAAHFTTTLKNEIGLTPSEIRRLEKILYEG</sequence>
<evidence type="ECO:0000313" key="5">
    <source>
        <dbReference type="Proteomes" id="UP000042738"/>
    </source>
</evidence>
<dbReference type="PANTHER" id="PTHR43280:SF2">
    <property type="entry name" value="HTH-TYPE TRANSCRIPTIONAL REGULATOR EXSA"/>
    <property type="match status" value="1"/>
</dbReference>
<protein>
    <submittedName>
        <fullName evidence="4">Helix-turn-helix domain-containing protein</fullName>
    </submittedName>
</protein>
<name>A0A7D5NMF7_9GAMM</name>
<evidence type="ECO:0000313" key="4">
    <source>
        <dbReference type="EMBL" id="QLH63691.1"/>
    </source>
</evidence>
<proteinExistence type="predicted"/>
<dbReference type="GO" id="GO:0043565">
    <property type="term" value="F:sequence-specific DNA binding"/>
    <property type="evidence" value="ECO:0007669"/>
    <property type="project" value="InterPro"/>
</dbReference>
<dbReference type="InterPro" id="IPR018060">
    <property type="entry name" value="HTH_AraC"/>
</dbReference>
<dbReference type="SMART" id="SM00342">
    <property type="entry name" value="HTH_ARAC"/>
    <property type="match status" value="1"/>
</dbReference>
<evidence type="ECO:0000256" key="2">
    <source>
        <dbReference type="ARBA" id="ARBA00023125"/>
    </source>
</evidence>
<gene>
    <name evidence="4" type="ORF">SYMBAF_13135</name>
</gene>
<dbReference type="Pfam" id="PF12833">
    <property type="entry name" value="HTH_18"/>
    <property type="match status" value="1"/>
</dbReference>
<accession>A0A7D5NMF7</accession>
<dbReference type="Gene3D" id="1.10.10.60">
    <property type="entry name" value="Homeodomain-like"/>
    <property type="match status" value="1"/>
</dbReference>
<dbReference type="GO" id="GO:0003700">
    <property type="term" value="F:DNA-binding transcription factor activity"/>
    <property type="evidence" value="ECO:0007669"/>
    <property type="project" value="InterPro"/>
</dbReference>
<dbReference type="GeneID" id="93737431"/>
<dbReference type="InterPro" id="IPR009057">
    <property type="entry name" value="Homeodomain-like_sf"/>
</dbReference>
<keyword evidence="3" id="KW-0804">Transcription</keyword>
<keyword evidence="1" id="KW-0805">Transcription regulation</keyword>
<dbReference type="SUPFAM" id="SSF46689">
    <property type="entry name" value="Homeodomain-like"/>
    <property type="match status" value="1"/>
</dbReference>
<keyword evidence="2" id="KW-0238">DNA-binding</keyword>
<evidence type="ECO:0000256" key="1">
    <source>
        <dbReference type="ARBA" id="ARBA00023015"/>
    </source>
</evidence>
<dbReference type="AlphaFoldDB" id="A0A7D5NMF7"/>
<reference evidence="4 5" key="1">
    <citation type="journal article" date="2014" name="Genome Announc.">
        <title>Whole-Genome Sequence of Serratia symbiotica Strain CWBI-2.3T, a Free-Living Symbiont of the Black Bean Aphid Aphis fabae.</title>
        <authorList>
            <person name="Foray V."/>
            <person name="Grigorescu A.S."/>
            <person name="Sabri A."/>
            <person name="Haubruge E."/>
            <person name="Lognay G."/>
            <person name="Francis F."/>
            <person name="Fauconnier M.L."/>
            <person name="Hance T."/>
            <person name="Thonart P."/>
        </authorList>
    </citation>
    <scope>NUCLEOTIDE SEQUENCE [LARGE SCALE GENOMIC DNA]</scope>
    <source>
        <strain evidence="4">CWBI-2.3</strain>
    </source>
</reference>